<evidence type="ECO:0000259" key="2">
    <source>
        <dbReference type="SMART" id="SM00893"/>
    </source>
</evidence>
<evidence type="ECO:0000256" key="1">
    <source>
        <dbReference type="ARBA" id="ARBA00022982"/>
    </source>
</evidence>
<dbReference type="InterPro" id="IPR014730">
    <property type="entry name" value="ETF_a/b_N"/>
</dbReference>
<feature type="domain" description="Electron transfer flavoprotein alpha/beta-subunit N-terminal" evidence="2">
    <location>
        <begin position="20"/>
        <end position="210"/>
    </location>
</feature>
<dbReference type="SUPFAM" id="SSF52402">
    <property type="entry name" value="Adenine nucleotide alpha hydrolases-like"/>
    <property type="match status" value="1"/>
</dbReference>
<dbReference type="EMBL" id="DTHV01000155">
    <property type="protein sequence ID" value="HGW60806.1"/>
    <property type="molecule type" value="Genomic_DNA"/>
</dbReference>
<dbReference type="PANTHER" id="PTHR21294">
    <property type="entry name" value="ELECTRON TRANSFER FLAVOPROTEIN BETA-SUBUNIT"/>
    <property type="match status" value="1"/>
</dbReference>
<reference evidence="3" key="1">
    <citation type="journal article" date="2020" name="mSystems">
        <title>Genome- and Community-Level Interaction Insights into Carbon Utilization and Element Cycling Functions of Hydrothermarchaeota in Hydrothermal Sediment.</title>
        <authorList>
            <person name="Zhou Z."/>
            <person name="Liu Y."/>
            <person name="Xu W."/>
            <person name="Pan J."/>
            <person name="Luo Z.H."/>
            <person name="Li M."/>
        </authorList>
    </citation>
    <scope>NUCLEOTIDE SEQUENCE [LARGE SCALE GENOMIC DNA]</scope>
    <source>
        <strain evidence="3">SpSt-794</strain>
    </source>
</reference>
<dbReference type="PANTHER" id="PTHR21294:SF17">
    <property type="entry name" value="PROTEIN FIXA"/>
    <property type="match status" value="1"/>
</dbReference>
<proteinExistence type="predicted"/>
<protein>
    <recommendedName>
        <fullName evidence="2">Electron transfer flavoprotein alpha/beta-subunit N-terminal domain-containing protein</fullName>
    </recommendedName>
</protein>
<dbReference type="SMART" id="SM00893">
    <property type="entry name" value="ETF"/>
    <property type="match status" value="1"/>
</dbReference>
<keyword evidence="1" id="KW-0249">Electron transport</keyword>
<dbReference type="AlphaFoldDB" id="A0A7C4TYG8"/>
<gene>
    <name evidence="3" type="ORF">ENV82_05200</name>
</gene>
<organism evidence="3">
    <name type="scientific">Caldisericum exile</name>
    <dbReference type="NCBI Taxonomy" id="693075"/>
    <lineage>
        <taxon>Bacteria</taxon>
        <taxon>Pseudomonadati</taxon>
        <taxon>Caldisericota/Cryosericota group</taxon>
        <taxon>Caldisericota</taxon>
        <taxon>Caldisericia</taxon>
        <taxon>Caldisericales</taxon>
        <taxon>Caldisericaceae</taxon>
        <taxon>Caldisericum</taxon>
    </lineage>
</organism>
<dbReference type="GO" id="GO:0009055">
    <property type="term" value="F:electron transfer activity"/>
    <property type="evidence" value="ECO:0007669"/>
    <property type="project" value="InterPro"/>
</dbReference>
<dbReference type="Pfam" id="PF01012">
    <property type="entry name" value="ETF"/>
    <property type="match status" value="1"/>
</dbReference>
<accession>A0A7C4TYG8</accession>
<dbReference type="InterPro" id="IPR014729">
    <property type="entry name" value="Rossmann-like_a/b/a_fold"/>
</dbReference>
<keyword evidence="1" id="KW-0813">Transport</keyword>
<sequence length="254" mass="28159">MKIISLIKIVPKVMKFDRVEKRIIRSEDSMFNPNDLIALGNAIALKKEYNAELLTVSMAPPQYKSLLSELFDFGVDKVYLLSDRAFGNSDVFATAHIISGFIKKFVDDFQYILGGLFSSDGLTGALGGEIAEALHISYFSNVIEMHKNNDRLSIIKESGDRILEIDISGRAFLSVSPMSNIVALPSLYEAFREKERKIEVFTNEDLGLDINAIGRNGSKTVVQDVFEIERAVNAVNLVSVGGAELIKSVIKEFV</sequence>
<dbReference type="Gene3D" id="3.40.50.620">
    <property type="entry name" value="HUPs"/>
    <property type="match status" value="1"/>
</dbReference>
<evidence type="ECO:0000313" key="3">
    <source>
        <dbReference type="EMBL" id="HGW60806.1"/>
    </source>
</evidence>
<comment type="caution">
    <text evidence="3">The sequence shown here is derived from an EMBL/GenBank/DDBJ whole genome shotgun (WGS) entry which is preliminary data.</text>
</comment>
<dbReference type="InterPro" id="IPR012255">
    <property type="entry name" value="ETF_b"/>
</dbReference>
<name>A0A7C4TYG8_9BACT</name>